<dbReference type="OrthoDB" id="2415623at2759"/>
<sequence length="152" mass="17483">MSELKFCTEILESYIDILADIDGSYTSWDSVSIASKHNLKNLQESANRTRPDFTVQNCSNYDIFTLERKKGRSLSENFQIFGATIEGFDIVIKRMISIDRYVIMQEIFIIEVPSSITDYYKLKSLLSKVIALSVLINQSLKVLRDNINRDVI</sequence>
<reference evidence="1" key="1">
    <citation type="submission" date="2021-06" db="EMBL/GenBank/DDBJ databases">
        <authorList>
            <person name="Kallberg Y."/>
            <person name="Tangrot J."/>
            <person name="Rosling A."/>
        </authorList>
    </citation>
    <scope>NUCLEOTIDE SEQUENCE</scope>
    <source>
        <strain evidence="1">FL966</strain>
    </source>
</reference>
<keyword evidence="2" id="KW-1185">Reference proteome</keyword>
<protein>
    <submittedName>
        <fullName evidence="1">22893_t:CDS:1</fullName>
    </submittedName>
</protein>
<dbReference type="EMBL" id="CAJVQA010003923">
    <property type="protein sequence ID" value="CAG8587016.1"/>
    <property type="molecule type" value="Genomic_DNA"/>
</dbReference>
<evidence type="ECO:0000313" key="1">
    <source>
        <dbReference type="EMBL" id="CAG8587016.1"/>
    </source>
</evidence>
<gene>
    <name evidence="1" type="ORF">CPELLU_LOCUS6362</name>
</gene>
<proteinExistence type="predicted"/>
<accession>A0A9N9G9T3</accession>
<organism evidence="1 2">
    <name type="scientific">Cetraspora pellucida</name>
    <dbReference type="NCBI Taxonomy" id="1433469"/>
    <lineage>
        <taxon>Eukaryota</taxon>
        <taxon>Fungi</taxon>
        <taxon>Fungi incertae sedis</taxon>
        <taxon>Mucoromycota</taxon>
        <taxon>Glomeromycotina</taxon>
        <taxon>Glomeromycetes</taxon>
        <taxon>Diversisporales</taxon>
        <taxon>Gigasporaceae</taxon>
        <taxon>Cetraspora</taxon>
    </lineage>
</organism>
<comment type="caution">
    <text evidence="1">The sequence shown here is derived from an EMBL/GenBank/DDBJ whole genome shotgun (WGS) entry which is preliminary data.</text>
</comment>
<evidence type="ECO:0000313" key="2">
    <source>
        <dbReference type="Proteomes" id="UP000789759"/>
    </source>
</evidence>
<name>A0A9N9G9T3_9GLOM</name>
<dbReference type="Proteomes" id="UP000789759">
    <property type="component" value="Unassembled WGS sequence"/>
</dbReference>
<dbReference type="AlphaFoldDB" id="A0A9N9G9T3"/>